<reference evidence="1 2" key="1">
    <citation type="submission" date="2021-07" db="EMBL/GenBank/DDBJ databases">
        <authorList>
            <person name="So Y."/>
        </authorList>
    </citation>
    <scope>NUCLEOTIDE SEQUENCE [LARGE SCALE GENOMIC DNA]</scope>
    <source>
        <strain evidence="1 2">HJA6</strain>
    </source>
</reference>
<name>A0ABS7AEX0_9PROT</name>
<protein>
    <recommendedName>
        <fullName evidence="3">Lipoprotein</fullName>
    </recommendedName>
</protein>
<sequence length="78" mass="8350">MRLLPFLALGASLFTAGCYDAYGRVDPTRTALLGAGIGAAAGLGVAAASQPRYDYAPRYYAPPPRAYYGPPRGYYRGW</sequence>
<organism evidence="1 2">
    <name type="scientific">Roseomonas alba</name>
    <dbReference type="NCBI Taxonomy" id="2846776"/>
    <lineage>
        <taxon>Bacteria</taxon>
        <taxon>Pseudomonadati</taxon>
        <taxon>Pseudomonadota</taxon>
        <taxon>Alphaproteobacteria</taxon>
        <taxon>Acetobacterales</taxon>
        <taxon>Roseomonadaceae</taxon>
        <taxon>Roseomonas</taxon>
    </lineage>
</organism>
<proteinExistence type="predicted"/>
<dbReference type="Proteomes" id="UP001196565">
    <property type="component" value="Unassembled WGS sequence"/>
</dbReference>
<evidence type="ECO:0000313" key="2">
    <source>
        <dbReference type="Proteomes" id="UP001196565"/>
    </source>
</evidence>
<dbReference type="EMBL" id="JAHYBZ010000006">
    <property type="protein sequence ID" value="MBW6399830.1"/>
    <property type="molecule type" value="Genomic_DNA"/>
</dbReference>
<dbReference type="PROSITE" id="PS51257">
    <property type="entry name" value="PROKAR_LIPOPROTEIN"/>
    <property type="match status" value="1"/>
</dbReference>
<dbReference type="RefSeq" id="WP_219764421.1">
    <property type="nucleotide sequence ID" value="NZ_JAHYBZ010000006.1"/>
</dbReference>
<evidence type="ECO:0008006" key="3">
    <source>
        <dbReference type="Google" id="ProtNLM"/>
    </source>
</evidence>
<gene>
    <name evidence="1" type="ORF">KPL78_18370</name>
</gene>
<comment type="caution">
    <text evidence="1">The sequence shown here is derived from an EMBL/GenBank/DDBJ whole genome shotgun (WGS) entry which is preliminary data.</text>
</comment>
<evidence type="ECO:0000313" key="1">
    <source>
        <dbReference type="EMBL" id="MBW6399830.1"/>
    </source>
</evidence>
<keyword evidence="2" id="KW-1185">Reference proteome</keyword>
<accession>A0ABS7AEX0</accession>